<dbReference type="SUPFAM" id="SSF48452">
    <property type="entry name" value="TPR-like"/>
    <property type="match status" value="1"/>
</dbReference>
<reference evidence="1 2" key="1">
    <citation type="journal article" date="2014" name="Int. J. Syst. Evol. Microbiol.">
        <title>Streptomyces hoynatensis sp. nov., isolated from deep marine sediment.</title>
        <authorList>
            <person name="Veyisoglu A."/>
            <person name="Sahin N."/>
        </authorList>
    </citation>
    <scope>NUCLEOTIDE SEQUENCE [LARGE SCALE GENOMIC DNA]</scope>
    <source>
        <strain evidence="1 2">KCTC 29097</strain>
    </source>
</reference>
<name>A0A3A9YUT6_9ACTN</name>
<evidence type="ECO:0000313" key="1">
    <source>
        <dbReference type="EMBL" id="RKN38976.1"/>
    </source>
</evidence>
<keyword evidence="2" id="KW-1185">Reference proteome</keyword>
<protein>
    <recommendedName>
        <fullName evidence="3">AAA+ ATPase domain-containing protein</fullName>
    </recommendedName>
</protein>
<comment type="caution">
    <text evidence="1">The sequence shown here is derived from an EMBL/GenBank/DDBJ whole genome shotgun (WGS) entry which is preliminary data.</text>
</comment>
<dbReference type="InterPro" id="IPR027417">
    <property type="entry name" value="P-loop_NTPase"/>
</dbReference>
<dbReference type="InterPro" id="IPR011990">
    <property type="entry name" value="TPR-like_helical_dom_sf"/>
</dbReference>
<evidence type="ECO:0000313" key="2">
    <source>
        <dbReference type="Proteomes" id="UP000272474"/>
    </source>
</evidence>
<dbReference type="PANTHER" id="PTHR47691">
    <property type="entry name" value="REGULATOR-RELATED"/>
    <property type="match status" value="1"/>
</dbReference>
<dbReference type="PANTHER" id="PTHR47691:SF3">
    <property type="entry name" value="HTH-TYPE TRANSCRIPTIONAL REGULATOR RV0890C-RELATED"/>
    <property type="match status" value="1"/>
</dbReference>
<dbReference type="EMBL" id="RBAL01000015">
    <property type="protein sequence ID" value="RKN38976.1"/>
    <property type="molecule type" value="Genomic_DNA"/>
</dbReference>
<organism evidence="1 2">
    <name type="scientific">Streptomyces hoynatensis</name>
    <dbReference type="NCBI Taxonomy" id="1141874"/>
    <lineage>
        <taxon>Bacteria</taxon>
        <taxon>Bacillati</taxon>
        <taxon>Actinomycetota</taxon>
        <taxon>Actinomycetes</taxon>
        <taxon>Kitasatosporales</taxon>
        <taxon>Streptomycetaceae</taxon>
        <taxon>Streptomyces</taxon>
    </lineage>
</organism>
<dbReference type="Gene3D" id="3.40.50.300">
    <property type="entry name" value="P-loop containing nucleotide triphosphate hydrolases"/>
    <property type="match status" value="1"/>
</dbReference>
<gene>
    <name evidence="1" type="ORF">D7294_22575</name>
</gene>
<accession>A0A3A9YUT6</accession>
<evidence type="ECO:0008006" key="3">
    <source>
        <dbReference type="Google" id="ProtNLM"/>
    </source>
</evidence>
<dbReference type="Gene3D" id="1.25.40.10">
    <property type="entry name" value="Tetratricopeptide repeat domain"/>
    <property type="match status" value="1"/>
</dbReference>
<dbReference type="OrthoDB" id="3861774at2"/>
<dbReference type="SUPFAM" id="SSF52540">
    <property type="entry name" value="P-loop containing nucleoside triphosphate hydrolases"/>
    <property type="match status" value="1"/>
</dbReference>
<sequence>MVFHIRPETAHFVDREDEQERALRAVAEWGGGASRPVTLAVSGLGGVGKTELAFRIARLLRERYAPDAVLYVDLDEARRDGAVEVADVLGELLRDLDVAPEWLERSFAARRRQYWARTADRRLVLIVDNARFGSELLPLLPASGDSVVIVAGQAPLHDLAEGEAVRIPLGPLAERDGTALLRGLVDDPRLAAEPEAVAELVRLCSGLPAALHVAAARMRRQRRRPLSRLLEGWTADLDEEGLPVVEKVWDAAYGELGPDAALLYRLLADVPADGCPAEAVVALLGRGPEAAEEALEDLEAVGLLGGGAGERVRLPELLRAHARRRARRDGAPAERAAGVRRMVRWYLRQAQRADAAAAGPRLTLAAPAGPVPDAPDVPLPEAGERDAAREGYGWLARERHALHACVRLACEAELDAEAWALCEPLWTHFVAFPQHAAAVESFGLGVRAAQRLGDVRALARLRCQLARPLWELERFDEAEAELRQALGAVSALGEAARDRRLAASVVEFGGMLAGARGDWSAAAREFERSREMHRAIGNAYGEMLQTYRLGEALTRRGEYDRAAALLRQAHEAAGALGRARMTARTGFALGHALRGLGRREEAAARYLAALESARLRGSEHEEARVLAALAALAEESGDAAAAAAHRRAADAIRERNGGLA</sequence>
<dbReference type="AlphaFoldDB" id="A0A3A9YUT6"/>
<dbReference type="PRINTS" id="PR00364">
    <property type="entry name" value="DISEASERSIST"/>
</dbReference>
<proteinExistence type="predicted"/>
<dbReference type="Proteomes" id="UP000272474">
    <property type="component" value="Unassembled WGS sequence"/>
</dbReference>